<evidence type="ECO:0000256" key="1">
    <source>
        <dbReference type="ARBA" id="ARBA00001947"/>
    </source>
</evidence>
<dbReference type="RefSeq" id="XP_005714751.1">
    <property type="nucleotide sequence ID" value="XM_005714694.1"/>
</dbReference>
<evidence type="ECO:0000313" key="5">
    <source>
        <dbReference type="EMBL" id="CDF34932.1"/>
    </source>
</evidence>
<dbReference type="KEGG" id="ccp:CHC_T00003504001"/>
<feature type="chain" id="PRO_5004454468" description="Peptidase M20 dimerisation domain-containing protein" evidence="3">
    <location>
        <begin position="30"/>
        <end position="287"/>
    </location>
</feature>
<dbReference type="InterPro" id="IPR050072">
    <property type="entry name" value="Peptidase_M20A"/>
</dbReference>
<dbReference type="PANTHER" id="PTHR43808:SF8">
    <property type="entry name" value="PEPTIDASE M20 DIMERISATION DOMAIN-CONTAINING PROTEIN"/>
    <property type="match status" value="1"/>
</dbReference>
<sequence>MESLSARLVLTAVMGLGLALLSLPSRLSASRPHGICMLNPTLFSLCLRFQKSVPSSAADLTHALTNMRSSSNSEPLAFEYAAAWLIRHSFSVKRQPLSKPSKNGPRRENLLAMWRNSDPAKLQVLLCTHLDLVPGSGRPIGTPSRDGDRLRGRGTVDARGQAAGMMLSLKELRDSRVGLLLVSGEETDHAGMLAAADLGFGSHLILVNGEPTESQLGTVQKGMAKILIRASGKAAHSGYPELGESAVHKLVALLGDLSREQWPKKDGEHTTMNVGKIAGAQGPRPLL</sequence>
<dbReference type="Gene3D" id="3.40.630.10">
    <property type="entry name" value="Zn peptidases"/>
    <property type="match status" value="1"/>
</dbReference>
<gene>
    <name evidence="5" type="ORF">CHC_T00003504001</name>
</gene>
<dbReference type="InterPro" id="IPR011650">
    <property type="entry name" value="Peptidase_M20_dimer"/>
</dbReference>
<dbReference type="PhylomeDB" id="R7Q8T6"/>
<evidence type="ECO:0000313" key="6">
    <source>
        <dbReference type="Proteomes" id="UP000012073"/>
    </source>
</evidence>
<evidence type="ECO:0000259" key="4">
    <source>
        <dbReference type="Pfam" id="PF07687"/>
    </source>
</evidence>
<evidence type="ECO:0000256" key="3">
    <source>
        <dbReference type="SAM" id="SignalP"/>
    </source>
</evidence>
<keyword evidence="2" id="KW-0862">Zinc</keyword>
<keyword evidence="3" id="KW-0732">Signal</keyword>
<keyword evidence="6" id="KW-1185">Reference proteome</keyword>
<dbReference type="GeneID" id="17322467"/>
<evidence type="ECO:0000256" key="2">
    <source>
        <dbReference type="ARBA" id="ARBA00022833"/>
    </source>
</evidence>
<dbReference type="GO" id="GO:0016787">
    <property type="term" value="F:hydrolase activity"/>
    <property type="evidence" value="ECO:0007669"/>
    <property type="project" value="InterPro"/>
</dbReference>
<accession>R7Q8T6</accession>
<dbReference type="Pfam" id="PF07687">
    <property type="entry name" value="M20_dimer"/>
    <property type="match status" value="1"/>
</dbReference>
<dbReference type="OrthoDB" id="3064516at2759"/>
<dbReference type="PANTHER" id="PTHR43808">
    <property type="entry name" value="ACETYLORNITHINE DEACETYLASE"/>
    <property type="match status" value="1"/>
</dbReference>
<dbReference type="STRING" id="2769.R7Q8T6"/>
<comment type="cofactor">
    <cofactor evidence="1">
        <name>Zn(2+)</name>
        <dbReference type="ChEBI" id="CHEBI:29105"/>
    </cofactor>
</comment>
<protein>
    <recommendedName>
        <fullName evidence="4">Peptidase M20 dimerisation domain-containing protein</fullName>
    </recommendedName>
</protein>
<dbReference type="SUPFAM" id="SSF53187">
    <property type="entry name" value="Zn-dependent exopeptidases"/>
    <property type="match status" value="1"/>
</dbReference>
<name>R7Q8T6_CHOCR</name>
<organism evidence="5 6">
    <name type="scientific">Chondrus crispus</name>
    <name type="common">Carrageen Irish moss</name>
    <name type="synonym">Polymorpha crispa</name>
    <dbReference type="NCBI Taxonomy" id="2769"/>
    <lineage>
        <taxon>Eukaryota</taxon>
        <taxon>Rhodophyta</taxon>
        <taxon>Florideophyceae</taxon>
        <taxon>Rhodymeniophycidae</taxon>
        <taxon>Gigartinales</taxon>
        <taxon>Gigartinaceae</taxon>
        <taxon>Chondrus</taxon>
    </lineage>
</organism>
<dbReference type="Gramene" id="CDF34932">
    <property type="protein sequence ID" value="CDF34932"/>
    <property type="gene ID" value="CHC_T00003504001"/>
</dbReference>
<dbReference type="AlphaFoldDB" id="R7Q8T6"/>
<proteinExistence type="predicted"/>
<reference evidence="6" key="1">
    <citation type="journal article" date="2013" name="Proc. Natl. Acad. Sci. U.S.A.">
        <title>Genome structure and metabolic features in the red seaweed Chondrus crispus shed light on evolution of the Archaeplastida.</title>
        <authorList>
            <person name="Collen J."/>
            <person name="Porcel B."/>
            <person name="Carre W."/>
            <person name="Ball S.G."/>
            <person name="Chaparro C."/>
            <person name="Tonon T."/>
            <person name="Barbeyron T."/>
            <person name="Michel G."/>
            <person name="Noel B."/>
            <person name="Valentin K."/>
            <person name="Elias M."/>
            <person name="Artiguenave F."/>
            <person name="Arun A."/>
            <person name="Aury J.M."/>
            <person name="Barbosa-Neto J.F."/>
            <person name="Bothwell J.H."/>
            <person name="Bouget F.Y."/>
            <person name="Brillet L."/>
            <person name="Cabello-Hurtado F."/>
            <person name="Capella-Gutierrez S."/>
            <person name="Charrier B."/>
            <person name="Cladiere L."/>
            <person name="Cock J.M."/>
            <person name="Coelho S.M."/>
            <person name="Colleoni C."/>
            <person name="Czjzek M."/>
            <person name="Da Silva C."/>
            <person name="Delage L."/>
            <person name="Denoeud F."/>
            <person name="Deschamps P."/>
            <person name="Dittami S.M."/>
            <person name="Gabaldon T."/>
            <person name="Gachon C.M."/>
            <person name="Groisillier A."/>
            <person name="Herve C."/>
            <person name="Jabbari K."/>
            <person name="Katinka M."/>
            <person name="Kloareg B."/>
            <person name="Kowalczyk N."/>
            <person name="Labadie K."/>
            <person name="Leblanc C."/>
            <person name="Lopez P.J."/>
            <person name="McLachlan D.H."/>
            <person name="Meslet-Cladiere L."/>
            <person name="Moustafa A."/>
            <person name="Nehr Z."/>
            <person name="Nyvall Collen P."/>
            <person name="Panaud O."/>
            <person name="Partensky F."/>
            <person name="Poulain J."/>
            <person name="Rensing S.A."/>
            <person name="Rousvoal S."/>
            <person name="Samson G."/>
            <person name="Symeonidi A."/>
            <person name="Weissenbach J."/>
            <person name="Zambounis A."/>
            <person name="Wincker P."/>
            <person name="Boyen C."/>
        </authorList>
    </citation>
    <scope>NUCLEOTIDE SEQUENCE [LARGE SCALE GENOMIC DNA]</scope>
    <source>
        <strain evidence="6">cv. Stackhouse</strain>
    </source>
</reference>
<dbReference type="Gene3D" id="3.30.70.360">
    <property type="match status" value="1"/>
</dbReference>
<feature type="signal peptide" evidence="3">
    <location>
        <begin position="1"/>
        <end position="29"/>
    </location>
</feature>
<feature type="domain" description="Peptidase M20 dimerisation" evidence="4">
    <location>
        <begin position="220"/>
        <end position="279"/>
    </location>
</feature>
<dbReference type="Proteomes" id="UP000012073">
    <property type="component" value="Unassembled WGS sequence"/>
</dbReference>
<dbReference type="EMBL" id="HG001711">
    <property type="protein sequence ID" value="CDF34932.1"/>
    <property type="molecule type" value="Genomic_DNA"/>
</dbReference>